<protein>
    <submittedName>
        <fullName evidence="3">Uncharacterized protein</fullName>
    </submittedName>
</protein>
<evidence type="ECO:0000256" key="1">
    <source>
        <dbReference type="SAM" id="Phobius"/>
    </source>
</evidence>
<dbReference type="AlphaFoldDB" id="A0AAN7U2G9"/>
<feature type="transmembrane region" description="Helical" evidence="1">
    <location>
        <begin position="114"/>
        <end position="133"/>
    </location>
</feature>
<name>A0AAN7U2G9_9MYCE</name>
<evidence type="ECO:0000313" key="3">
    <source>
        <dbReference type="EMBL" id="KAK5580180.1"/>
    </source>
</evidence>
<organism evidence="3 4">
    <name type="scientific">Dictyostelium firmibasis</name>
    <dbReference type="NCBI Taxonomy" id="79012"/>
    <lineage>
        <taxon>Eukaryota</taxon>
        <taxon>Amoebozoa</taxon>
        <taxon>Evosea</taxon>
        <taxon>Eumycetozoa</taxon>
        <taxon>Dictyostelia</taxon>
        <taxon>Dictyosteliales</taxon>
        <taxon>Dictyosteliaceae</taxon>
        <taxon>Dictyostelium</taxon>
    </lineage>
</organism>
<keyword evidence="4" id="KW-1185">Reference proteome</keyword>
<reference evidence="3 4" key="1">
    <citation type="submission" date="2023-11" db="EMBL/GenBank/DDBJ databases">
        <title>Dfirmibasis_genome.</title>
        <authorList>
            <person name="Edelbroek B."/>
            <person name="Kjellin J."/>
            <person name="Jerlstrom-Hultqvist J."/>
            <person name="Soderbom F."/>
        </authorList>
    </citation>
    <scope>NUCLEOTIDE SEQUENCE [LARGE SCALE GENOMIC DNA]</scope>
    <source>
        <strain evidence="3 4">TNS-C-14</strain>
    </source>
</reference>
<feature type="chain" id="PRO_5042938382" evidence="2">
    <location>
        <begin position="21"/>
        <end position="134"/>
    </location>
</feature>
<proteinExistence type="predicted"/>
<keyword evidence="1" id="KW-0472">Membrane</keyword>
<feature type="signal peptide" evidence="2">
    <location>
        <begin position="1"/>
        <end position="20"/>
    </location>
</feature>
<keyword evidence="1" id="KW-1133">Transmembrane helix</keyword>
<keyword evidence="1" id="KW-0812">Transmembrane</keyword>
<evidence type="ECO:0000256" key="2">
    <source>
        <dbReference type="SAM" id="SignalP"/>
    </source>
</evidence>
<evidence type="ECO:0000313" key="4">
    <source>
        <dbReference type="Proteomes" id="UP001344447"/>
    </source>
</evidence>
<accession>A0AAN7U2G9</accession>
<keyword evidence="2" id="KW-0732">Signal</keyword>
<sequence length="134" mass="13942">MKFISTLIILAFTLIAFSFATEYSGFTISSSGSTQPCNKSIPQTDVGTCIDVCGLGHIKIVADGDNKYNITGYGDTCVTPLGINQLVCGKPTTFSSVSIDCTPVTTPSTTTGDSTATVASFTLIIVSLLSILLL</sequence>
<dbReference type="Proteomes" id="UP001344447">
    <property type="component" value="Unassembled WGS sequence"/>
</dbReference>
<dbReference type="EMBL" id="JAVFKY010000002">
    <property type="protein sequence ID" value="KAK5580180.1"/>
    <property type="molecule type" value="Genomic_DNA"/>
</dbReference>
<gene>
    <name evidence="3" type="ORF">RB653_000193</name>
</gene>
<comment type="caution">
    <text evidence="3">The sequence shown here is derived from an EMBL/GenBank/DDBJ whole genome shotgun (WGS) entry which is preliminary data.</text>
</comment>